<proteinExistence type="predicted"/>
<protein>
    <recommendedName>
        <fullName evidence="3">Replication factor A C-terminal domain-containing protein</fullName>
    </recommendedName>
</protein>
<gene>
    <name evidence="1" type="ORF">Ahy_A07g032967</name>
</gene>
<dbReference type="EMBL" id="SDMP01000007">
    <property type="protein sequence ID" value="RYR47057.1"/>
    <property type="molecule type" value="Genomic_DNA"/>
</dbReference>
<evidence type="ECO:0008006" key="3">
    <source>
        <dbReference type="Google" id="ProtNLM"/>
    </source>
</evidence>
<evidence type="ECO:0000313" key="1">
    <source>
        <dbReference type="EMBL" id="RYR47057.1"/>
    </source>
</evidence>
<reference evidence="1 2" key="1">
    <citation type="submission" date="2019-01" db="EMBL/GenBank/DDBJ databases">
        <title>Sequencing of cultivated peanut Arachis hypogaea provides insights into genome evolution and oil improvement.</title>
        <authorList>
            <person name="Chen X."/>
        </authorList>
    </citation>
    <scope>NUCLEOTIDE SEQUENCE [LARGE SCALE GENOMIC DNA]</scope>
    <source>
        <strain evidence="2">cv. Fuhuasheng</strain>
        <tissue evidence="1">Leaves</tissue>
    </source>
</reference>
<keyword evidence="2" id="KW-1185">Reference proteome</keyword>
<organism evidence="1 2">
    <name type="scientific">Arachis hypogaea</name>
    <name type="common">Peanut</name>
    <dbReference type="NCBI Taxonomy" id="3818"/>
    <lineage>
        <taxon>Eukaryota</taxon>
        <taxon>Viridiplantae</taxon>
        <taxon>Streptophyta</taxon>
        <taxon>Embryophyta</taxon>
        <taxon>Tracheophyta</taxon>
        <taxon>Spermatophyta</taxon>
        <taxon>Magnoliopsida</taxon>
        <taxon>eudicotyledons</taxon>
        <taxon>Gunneridae</taxon>
        <taxon>Pentapetalae</taxon>
        <taxon>rosids</taxon>
        <taxon>fabids</taxon>
        <taxon>Fabales</taxon>
        <taxon>Fabaceae</taxon>
        <taxon>Papilionoideae</taxon>
        <taxon>50 kb inversion clade</taxon>
        <taxon>dalbergioids sensu lato</taxon>
        <taxon>Dalbergieae</taxon>
        <taxon>Pterocarpus clade</taxon>
        <taxon>Arachis</taxon>
    </lineage>
</organism>
<comment type="caution">
    <text evidence="1">The sequence shown here is derived from an EMBL/GenBank/DDBJ whole genome shotgun (WGS) entry which is preliminary data.</text>
</comment>
<dbReference type="Proteomes" id="UP000289738">
    <property type="component" value="Chromosome A07"/>
</dbReference>
<evidence type="ECO:0000313" key="2">
    <source>
        <dbReference type="Proteomes" id="UP000289738"/>
    </source>
</evidence>
<sequence length="332" mass="38287">MVLQDNKGGRIHTSIPRTVANRKWRNVIEAFQTKTYLSKWLLMFSHRTCVNHVEDPSFPLEAFCFKTIPQLVTAQKIDENDIVDLIVEVVGKSDPRNLVTSKEMETKRFVLELEDSECVPCYLFKNNRIHCILFGEMVNQILPHLQHERVEPFIVSNFNVSKLHINPKLKEVVLFRDRLLNGAPSNSVRISQMYSQGASSDIDELTVGSAIVKSIDEEGTVWIVETIVSINTGKEDWFYKSCRKCLKKVETPIGDKYKCIKCGHTHGVQSWESINLLLWNRETYQLCEKQAKKLKRKRLVTGGDEYPATLDNMMDKRVLFKINVKAANINHY</sequence>
<dbReference type="InterPro" id="IPR012340">
    <property type="entry name" value="NA-bd_OB-fold"/>
</dbReference>
<dbReference type="AlphaFoldDB" id="A0A445C7W8"/>
<accession>A0A445C7W8</accession>
<name>A0A445C7W8_ARAHY</name>
<dbReference type="Gene3D" id="2.40.50.140">
    <property type="entry name" value="Nucleic acid-binding proteins"/>
    <property type="match status" value="2"/>
</dbReference>
<dbReference type="PANTHER" id="PTHR47165">
    <property type="entry name" value="OS03G0429900 PROTEIN"/>
    <property type="match status" value="1"/>
</dbReference>
<dbReference type="SUPFAM" id="SSF50249">
    <property type="entry name" value="Nucleic acid-binding proteins"/>
    <property type="match status" value="1"/>
</dbReference>
<dbReference type="PANTHER" id="PTHR47165:SF4">
    <property type="entry name" value="OS03G0429900 PROTEIN"/>
    <property type="match status" value="1"/>
</dbReference>